<reference evidence="1" key="1">
    <citation type="submission" date="2023-04" db="EMBL/GenBank/DDBJ databases">
        <title>A chromosome-level genome assembly of the parasitoid wasp Eretmocerus hayati.</title>
        <authorList>
            <person name="Zhong Y."/>
            <person name="Liu S."/>
            <person name="Liu Y."/>
        </authorList>
    </citation>
    <scope>NUCLEOTIDE SEQUENCE</scope>
    <source>
        <strain evidence="1">ZJU_SS_LIU_2023</strain>
    </source>
</reference>
<keyword evidence="2" id="KW-1185">Reference proteome</keyword>
<evidence type="ECO:0000313" key="1">
    <source>
        <dbReference type="EMBL" id="KAJ8667539.1"/>
    </source>
</evidence>
<accession>A0ACC2N8K3</accession>
<evidence type="ECO:0000313" key="2">
    <source>
        <dbReference type="Proteomes" id="UP001239111"/>
    </source>
</evidence>
<dbReference type="Proteomes" id="UP001239111">
    <property type="component" value="Chromosome 4"/>
</dbReference>
<organism evidence="1 2">
    <name type="scientific">Eretmocerus hayati</name>
    <dbReference type="NCBI Taxonomy" id="131215"/>
    <lineage>
        <taxon>Eukaryota</taxon>
        <taxon>Metazoa</taxon>
        <taxon>Ecdysozoa</taxon>
        <taxon>Arthropoda</taxon>
        <taxon>Hexapoda</taxon>
        <taxon>Insecta</taxon>
        <taxon>Pterygota</taxon>
        <taxon>Neoptera</taxon>
        <taxon>Endopterygota</taxon>
        <taxon>Hymenoptera</taxon>
        <taxon>Apocrita</taxon>
        <taxon>Proctotrupomorpha</taxon>
        <taxon>Chalcidoidea</taxon>
        <taxon>Aphelinidae</taxon>
        <taxon>Aphelininae</taxon>
        <taxon>Eretmocerus</taxon>
    </lineage>
</organism>
<protein>
    <submittedName>
        <fullName evidence="1">Uncharacterized protein</fullName>
    </submittedName>
</protein>
<sequence length="125" mass="14093">MNNNSSYNIVKAPIATESGELNHDRMNGGIPFQSALENQNQSSDSSSILDDQGCPKTSPTSLKWSEAMIKLLPVIYKEHKTRWESGRFSTKTMFLSKIAEDMKVLGYILEPSQIQSKLFLLEENH</sequence>
<comment type="caution">
    <text evidence="1">The sequence shown here is derived from an EMBL/GenBank/DDBJ whole genome shotgun (WGS) entry which is preliminary data.</text>
</comment>
<proteinExistence type="predicted"/>
<dbReference type="EMBL" id="CM056744">
    <property type="protein sequence ID" value="KAJ8667539.1"/>
    <property type="molecule type" value="Genomic_DNA"/>
</dbReference>
<gene>
    <name evidence="1" type="ORF">QAD02_009202</name>
</gene>
<name>A0ACC2N8K3_9HYME</name>